<feature type="compositionally biased region" description="Polar residues" evidence="3">
    <location>
        <begin position="1"/>
        <end position="18"/>
    </location>
</feature>
<reference evidence="4 5" key="1">
    <citation type="submission" date="2020-12" db="EMBL/GenBank/DDBJ databases">
        <title>Streptomyces typhae sp. nov., a novel endophytic actinomycete isolated from the root of cattail pollen (Typha angustifolia L.).</title>
        <authorList>
            <person name="Peng C."/>
            <person name="Liu C."/>
        </authorList>
    </citation>
    <scope>NUCLEOTIDE SEQUENCE [LARGE SCALE GENOMIC DNA]</scope>
    <source>
        <strain evidence="4 5">JCM 4753</strain>
    </source>
</reference>
<dbReference type="InterPro" id="IPR002347">
    <property type="entry name" value="SDR_fam"/>
</dbReference>
<comment type="similarity">
    <text evidence="1">Belongs to the short-chain dehydrogenases/reductases (SDR) family.</text>
</comment>
<dbReference type="PANTHER" id="PTHR24321:SF8">
    <property type="entry name" value="ESTRADIOL 17-BETA-DEHYDROGENASE 8-RELATED"/>
    <property type="match status" value="1"/>
</dbReference>
<evidence type="ECO:0000313" key="5">
    <source>
        <dbReference type="Proteomes" id="UP000634780"/>
    </source>
</evidence>
<accession>A0ABS0X2P9</accession>
<dbReference type="CDD" id="cd05233">
    <property type="entry name" value="SDR_c"/>
    <property type="match status" value="1"/>
</dbReference>
<proteinExistence type="inferred from homology"/>
<name>A0ABS0X2P9_9ACTN</name>
<dbReference type="PRINTS" id="PR00081">
    <property type="entry name" value="GDHRDH"/>
</dbReference>
<dbReference type="Pfam" id="PF13561">
    <property type="entry name" value="adh_short_C2"/>
    <property type="match status" value="1"/>
</dbReference>
<sequence>MNPSAPASDASESGSSRRTPGAAAPSGSRFTGRVAVVTGGASGIGAATAVRLAAEGAAVVVSDVDADHGEQVAEGIRAKGGSAVFVRADVAEAADWDRVLAAAHGFGPVGVLSSSAYACEIAPAHAMTRASWEHQLAVNLTGTFLGFKAVLPDLRAHRGAVVLTSSVHAHTGIPGRPAYAASKGALVSLCGQLAVEYGPEVRVNAVLPGPVLTPAWGDVGAADRARSVAGTAAGRFGAPEEVAAAIAFLAADEASYITGTSLTVDGGWSVVKESA</sequence>
<dbReference type="EMBL" id="JAEKOZ010000004">
    <property type="protein sequence ID" value="MBJ3807316.1"/>
    <property type="molecule type" value="Genomic_DNA"/>
</dbReference>
<gene>
    <name evidence="4" type="ORF">JGB26_09355</name>
</gene>
<feature type="region of interest" description="Disordered" evidence="3">
    <location>
        <begin position="1"/>
        <end position="28"/>
    </location>
</feature>
<protein>
    <submittedName>
        <fullName evidence="4">SDR family oxidoreductase</fullName>
    </submittedName>
</protein>
<evidence type="ECO:0000256" key="1">
    <source>
        <dbReference type="ARBA" id="ARBA00006484"/>
    </source>
</evidence>
<organism evidence="4 5">
    <name type="scientific">Streptomyces flavofungini</name>
    <dbReference type="NCBI Taxonomy" id="68200"/>
    <lineage>
        <taxon>Bacteria</taxon>
        <taxon>Bacillati</taxon>
        <taxon>Actinomycetota</taxon>
        <taxon>Actinomycetes</taxon>
        <taxon>Kitasatosporales</taxon>
        <taxon>Streptomycetaceae</taxon>
        <taxon>Streptomyces</taxon>
    </lineage>
</organism>
<dbReference type="PANTHER" id="PTHR24321">
    <property type="entry name" value="DEHYDROGENASES, SHORT CHAIN"/>
    <property type="match status" value="1"/>
</dbReference>
<evidence type="ECO:0000313" key="4">
    <source>
        <dbReference type="EMBL" id="MBJ3807316.1"/>
    </source>
</evidence>
<dbReference type="InterPro" id="IPR036291">
    <property type="entry name" value="NAD(P)-bd_dom_sf"/>
</dbReference>
<evidence type="ECO:0000256" key="3">
    <source>
        <dbReference type="SAM" id="MobiDB-lite"/>
    </source>
</evidence>
<keyword evidence="5" id="KW-1185">Reference proteome</keyword>
<comment type="caution">
    <text evidence="4">The sequence shown here is derived from an EMBL/GenBank/DDBJ whole genome shotgun (WGS) entry which is preliminary data.</text>
</comment>
<evidence type="ECO:0000256" key="2">
    <source>
        <dbReference type="ARBA" id="ARBA00023002"/>
    </source>
</evidence>
<dbReference type="InterPro" id="IPR020904">
    <property type="entry name" value="Sc_DH/Rdtase_CS"/>
</dbReference>
<dbReference type="SUPFAM" id="SSF51735">
    <property type="entry name" value="NAD(P)-binding Rossmann-fold domains"/>
    <property type="match status" value="1"/>
</dbReference>
<dbReference type="RefSeq" id="WP_190115848.1">
    <property type="nucleotide sequence ID" value="NZ_BMVR01000004.1"/>
</dbReference>
<dbReference type="Gene3D" id="3.40.50.720">
    <property type="entry name" value="NAD(P)-binding Rossmann-like Domain"/>
    <property type="match status" value="1"/>
</dbReference>
<keyword evidence="2" id="KW-0560">Oxidoreductase</keyword>
<dbReference type="Proteomes" id="UP000634780">
    <property type="component" value="Unassembled WGS sequence"/>
</dbReference>
<dbReference type="PROSITE" id="PS00061">
    <property type="entry name" value="ADH_SHORT"/>
    <property type="match status" value="1"/>
</dbReference>